<organism evidence="12 13">
    <name type="scientific">Clostridium sulfidigenes</name>
    <dbReference type="NCBI Taxonomy" id="318464"/>
    <lineage>
        <taxon>Bacteria</taxon>
        <taxon>Bacillati</taxon>
        <taxon>Bacillota</taxon>
        <taxon>Clostridia</taxon>
        <taxon>Eubacteriales</taxon>
        <taxon>Clostridiaceae</taxon>
        <taxon>Clostridium</taxon>
    </lineage>
</organism>
<evidence type="ECO:0000256" key="3">
    <source>
        <dbReference type="ARBA" id="ARBA00023012"/>
    </source>
</evidence>
<accession>A0A927W7W1</accession>
<dbReference type="EMBL" id="SVCM01000017">
    <property type="protein sequence ID" value="MBE6058807.1"/>
    <property type="molecule type" value="Genomic_DNA"/>
</dbReference>
<evidence type="ECO:0000313" key="13">
    <source>
        <dbReference type="Proteomes" id="UP000768462"/>
    </source>
</evidence>
<reference evidence="12" key="1">
    <citation type="submission" date="2019-04" db="EMBL/GenBank/DDBJ databases">
        <title>Evolution of Biomass-Degrading Anaerobic Consortia Revealed by Metagenomics.</title>
        <authorList>
            <person name="Peng X."/>
        </authorList>
    </citation>
    <scope>NUCLEOTIDE SEQUENCE</scope>
    <source>
        <strain evidence="12">SIG254</strain>
    </source>
</reference>
<dbReference type="InterPro" id="IPR001867">
    <property type="entry name" value="OmpR/PhoB-type_DNA-bd"/>
</dbReference>
<dbReference type="InterPro" id="IPR011006">
    <property type="entry name" value="CheY-like_superfamily"/>
</dbReference>
<dbReference type="InterPro" id="IPR001789">
    <property type="entry name" value="Sig_transdc_resp-reg_receiver"/>
</dbReference>
<protein>
    <recommendedName>
        <fullName evidence="1">Stage 0 sporulation protein A homolog</fullName>
    </recommendedName>
</protein>
<dbReference type="GO" id="GO:0006355">
    <property type="term" value="P:regulation of DNA-templated transcription"/>
    <property type="evidence" value="ECO:0007669"/>
    <property type="project" value="InterPro"/>
</dbReference>
<dbReference type="AlphaFoldDB" id="A0A927W7W1"/>
<evidence type="ECO:0000259" key="10">
    <source>
        <dbReference type="PROSITE" id="PS50110"/>
    </source>
</evidence>
<evidence type="ECO:0000256" key="1">
    <source>
        <dbReference type="ARBA" id="ARBA00018672"/>
    </source>
</evidence>
<dbReference type="Proteomes" id="UP000768462">
    <property type="component" value="Unassembled WGS sequence"/>
</dbReference>
<evidence type="ECO:0000256" key="9">
    <source>
        <dbReference type="PROSITE-ProRule" id="PRU01091"/>
    </source>
</evidence>
<dbReference type="Gene3D" id="3.40.50.2300">
    <property type="match status" value="1"/>
</dbReference>
<keyword evidence="3" id="KW-0902">Two-component regulatory system</keyword>
<dbReference type="PANTHER" id="PTHR48111">
    <property type="entry name" value="REGULATOR OF RPOS"/>
    <property type="match status" value="1"/>
</dbReference>
<evidence type="ECO:0000256" key="6">
    <source>
        <dbReference type="ARBA" id="ARBA00023163"/>
    </source>
</evidence>
<dbReference type="SUPFAM" id="SSF46894">
    <property type="entry name" value="C-terminal effector domain of the bipartite response regulators"/>
    <property type="match status" value="1"/>
</dbReference>
<dbReference type="CDD" id="cd00383">
    <property type="entry name" value="trans_reg_C"/>
    <property type="match status" value="1"/>
</dbReference>
<evidence type="ECO:0000256" key="5">
    <source>
        <dbReference type="ARBA" id="ARBA00023125"/>
    </source>
</evidence>
<dbReference type="PROSITE" id="PS50110">
    <property type="entry name" value="RESPONSE_REGULATORY"/>
    <property type="match status" value="1"/>
</dbReference>
<evidence type="ECO:0000256" key="8">
    <source>
        <dbReference type="PROSITE-ProRule" id="PRU00169"/>
    </source>
</evidence>
<dbReference type="PROSITE" id="PS51755">
    <property type="entry name" value="OMPR_PHOB"/>
    <property type="match status" value="1"/>
</dbReference>
<feature type="DNA-binding region" description="OmpR/PhoB-type" evidence="9">
    <location>
        <begin position="128"/>
        <end position="226"/>
    </location>
</feature>
<dbReference type="SUPFAM" id="SSF52172">
    <property type="entry name" value="CheY-like"/>
    <property type="match status" value="1"/>
</dbReference>
<sequence>MGGEKVEKIVIVEDDVFLRAELQSILEKEGYAIECISSFHTPLEDIISASPSLVLLDLNLPKLSGFDICRALKARGIGPILVLTSRNQLRDELHALELGADDYLTKPCHPKRLIARIEKLLHLYDSMHVLLKVGDFQLDEKANVLYVGKNSISLSENEGIIMKALVKAFPSVVKKEELFNLLWGSSHYVDKNILQVNMTRLRKTLDEVGLSNEIQTVRGVGYKLIGGGCE</sequence>
<name>A0A927W7W1_9CLOT</name>
<keyword evidence="6" id="KW-0804">Transcription</keyword>
<dbReference type="GO" id="GO:0032993">
    <property type="term" value="C:protein-DNA complex"/>
    <property type="evidence" value="ECO:0007669"/>
    <property type="project" value="TreeGrafter"/>
</dbReference>
<dbReference type="Gene3D" id="1.10.10.10">
    <property type="entry name" value="Winged helix-like DNA-binding domain superfamily/Winged helix DNA-binding domain"/>
    <property type="match status" value="1"/>
</dbReference>
<dbReference type="GO" id="GO:0000156">
    <property type="term" value="F:phosphorelay response regulator activity"/>
    <property type="evidence" value="ECO:0007669"/>
    <property type="project" value="TreeGrafter"/>
</dbReference>
<dbReference type="InterPro" id="IPR036388">
    <property type="entry name" value="WH-like_DNA-bd_sf"/>
</dbReference>
<feature type="modified residue" description="4-aspartylphosphate" evidence="8">
    <location>
        <position position="57"/>
    </location>
</feature>
<keyword evidence="5 9" id="KW-0238">DNA-binding</keyword>
<evidence type="ECO:0000256" key="4">
    <source>
        <dbReference type="ARBA" id="ARBA00023015"/>
    </source>
</evidence>
<dbReference type="GO" id="GO:0000976">
    <property type="term" value="F:transcription cis-regulatory region binding"/>
    <property type="evidence" value="ECO:0007669"/>
    <property type="project" value="TreeGrafter"/>
</dbReference>
<dbReference type="Gene3D" id="6.10.250.690">
    <property type="match status" value="1"/>
</dbReference>
<dbReference type="Pfam" id="PF00072">
    <property type="entry name" value="Response_reg"/>
    <property type="match status" value="1"/>
</dbReference>
<feature type="domain" description="OmpR/PhoB-type" evidence="11">
    <location>
        <begin position="128"/>
        <end position="226"/>
    </location>
</feature>
<comment type="function">
    <text evidence="7">May play the central regulatory role in sporulation. It may be an element of the effector pathway responsible for the activation of sporulation genes in response to nutritional stress. Spo0A may act in concert with spo0H (a sigma factor) to control the expression of some genes that are critical to the sporulation process.</text>
</comment>
<evidence type="ECO:0000256" key="2">
    <source>
        <dbReference type="ARBA" id="ARBA00022553"/>
    </source>
</evidence>
<dbReference type="SMART" id="SM00862">
    <property type="entry name" value="Trans_reg_C"/>
    <property type="match status" value="1"/>
</dbReference>
<dbReference type="Pfam" id="PF00486">
    <property type="entry name" value="Trans_reg_C"/>
    <property type="match status" value="1"/>
</dbReference>
<evidence type="ECO:0000256" key="7">
    <source>
        <dbReference type="ARBA" id="ARBA00024867"/>
    </source>
</evidence>
<keyword evidence="2 8" id="KW-0597">Phosphoprotein</keyword>
<dbReference type="PANTHER" id="PTHR48111:SF1">
    <property type="entry name" value="TWO-COMPONENT RESPONSE REGULATOR ORR33"/>
    <property type="match status" value="1"/>
</dbReference>
<evidence type="ECO:0000259" key="11">
    <source>
        <dbReference type="PROSITE" id="PS51755"/>
    </source>
</evidence>
<feature type="domain" description="Response regulatory" evidence="10">
    <location>
        <begin position="8"/>
        <end position="121"/>
    </location>
</feature>
<proteinExistence type="predicted"/>
<evidence type="ECO:0000313" key="12">
    <source>
        <dbReference type="EMBL" id="MBE6058807.1"/>
    </source>
</evidence>
<comment type="caution">
    <text evidence="12">The sequence shown here is derived from an EMBL/GenBank/DDBJ whole genome shotgun (WGS) entry which is preliminary data.</text>
</comment>
<dbReference type="GO" id="GO:0005829">
    <property type="term" value="C:cytosol"/>
    <property type="evidence" value="ECO:0007669"/>
    <property type="project" value="TreeGrafter"/>
</dbReference>
<dbReference type="SMART" id="SM00448">
    <property type="entry name" value="REC"/>
    <property type="match status" value="1"/>
</dbReference>
<dbReference type="InterPro" id="IPR039420">
    <property type="entry name" value="WalR-like"/>
</dbReference>
<keyword evidence="4" id="KW-0805">Transcription regulation</keyword>
<dbReference type="InterPro" id="IPR016032">
    <property type="entry name" value="Sig_transdc_resp-reg_C-effctor"/>
</dbReference>
<gene>
    <name evidence="12" type="ORF">E7215_01340</name>
</gene>